<proteinExistence type="predicted"/>
<sequence>MNLINITPPKALSASPILGEDGRPCLTTSRGKYVFNSLGARGTPGDNWKDVSTTLEAFVEAFKERGKESNKLADK</sequence>
<evidence type="ECO:0000313" key="2">
    <source>
        <dbReference type="WBParaSite" id="L893_g1885.t1"/>
    </source>
</evidence>
<name>A0A1I7YR37_9BILA</name>
<dbReference type="WBParaSite" id="L893_g1885.t1">
    <property type="protein sequence ID" value="L893_g1885.t1"/>
    <property type="gene ID" value="L893_g1885"/>
</dbReference>
<keyword evidence="1" id="KW-1185">Reference proteome</keyword>
<evidence type="ECO:0000313" key="1">
    <source>
        <dbReference type="Proteomes" id="UP000095287"/>
    </source>
</evidence>
<reference evidence="2" key="1">
    <citation type="submission" date="2016-11" db="UniProtKB">
        <authorList>
            <consortium name="WormBaseParasite"/>
        </authorList>
    </citation>
    <scope>IDENTIFICATION</scope>
</reference>
<dbReference type="Proteomes" id="UP000095287">
    <property type="component" value="Unplaced"/>
</dbReference>
<dbReference type="AlphaFoldDB" id="A0A1I7YR37"/>
<accession>A0A1I7YR37</accession>
<organism evidence="1 2">
    <name type="scientific">Steinernema glaseri</name>
    <dbReference type="NCBI Taxonomy" id="37863"/>
    <lineage>
        <taxon>Eukaryota</taxon>
        <taxon>Metazoa</taxon>
        <taxon>Ecdysozoa</taxon>
        <taxon>Nematoda</taxon>
        <taxon>Chromadorea</taxon>
        <taxon>Rhabditida</taxon>
        <taxon>Tylenchina</taxon>
        <taxon>Panagrolaimomorpha</taxon>
        <taxon>Strongyloidoidea</taxon>
        <taxon>Steinernematidae</taxon>
        <taxon>Steinernema</taxon>
    </lineage>
</organism>
<protein>
    <submittedName>
        <fullName evidence="2">Ribonuc_red_lgN domain-containing protein</fullName>
    </submittedName>
</protein>